<dbReference type="InterPro" id="IPR001653">
    <property type="entry name" value="DAP_epimerase_DapF"/>
</dbReference>
<dbReference type="AlphaFoldDB" id="A0A0F9TAB5"/>
<dbReference type="Pfam" id="PF01678">
    <property type="entry name" value="DAP_epimerase"/>
    <property type="match status" value="2"/>
</dbReference>
<comment type="similarity">
    <text evidence="1">Belongs to the diaminopimelate epimerase family.</text>
</comment>
<evidence type="ECO:0008006" key="4">
    <source>
        <dbReference type="Google" id="ProtNLM"/>
    </source>
</evidence>
<dbReference type="GO" id="GO:0005829">
    <property type="term" value="C:cytosol"/>
    <property type="evidence" value="ECO:0007669"/>
    <property type="project" value="TreeGrafter"/>
</dbReference>
<dbReference type="SUPFAM" id="SSF54506">
    <property type="entry name" value="Diaminopimelate epimerase-like"/>
    <property type="match status" value="2"/>
</dbReference>
<comment type="caution">
    <text evidence="3">The sequence shown here is derived from an EMBL/GenBank/DDBJ whole genome shotgun (WGS) entry which is preliminary data.</text>
</comment>
<protein>
    <recommendedName>
        <fullName evidence="4">Diaminopimelate epimerase</fullName>
    </recommendedName>
</protein>
<dbReference type="PANTHER" id="PTHR31689">
    <property type="entry name" value="DIAMINOPIMELATE EPIMERASE, CHLOROPLASTIC"/>
    <property type="match status" value="1"/>
</dbReference>
<name>A0A0F9TAB5_9ZZZZ</name>
<dbReference type="GO" id="GO:0008837">
    <property type="term" value="F:diaminopimelate epimerase activity"/>
    <property type="evidence" value="ECO:0007669"/>
    <property type="project" value="InterPro"/>
</dbReference>
<dbReference type="GO" id="GO:0009089">
    <property type="term" value="P:lysine biosynthetic process via diaminopimelate"/>
    <property type="evidence" value="ECO:0007669"/>
    <property type="project" value="InterPro"/>
</dbReference>
<dbReference type="PANTHER" id="PTHR31689:SF0">
    <property type="entry name" value="DIAMINOPIMELATE EPIMERASE"/>
    <property type="match status" value="1"/>
</dbReference>
<organism evidence="3">
    <name type="scientific">marine sediment metagenome</name>
    <dbReference type="NCBI Taxonomy" id="412755"/>
    <lineage>
        <taxon>unclassified sequences</taxon>
        <taxon>metagenomes</taxon>
        <taxon>ecological metagenomes</taxon>
    </lineage>
</organism>
<keyword evidence="2" id="KW-0413">Isomerase</keyword>
<dbReference type="NCBIfam" id="TIGR00652">
    <property type="entry name" value="DapF"/>
    <property type="match status" value="1"/>
</dbReference>
<accession>A0A0F9TAB5</accession>
<sequence length="280" mass="31236">MKFFKVHSLGNDFLVMDKVETKGLSNISSFAGTICDRHTGVGADGLLLISIKNKAKGHVNFRIFNADGTEAEVSGNGLRCAAAALYHQKKIDSPQILFKTTVGQRECTLIEEKKNVFVLKIEMGIPRLSSRDIPFDDGSLHEKIIDYPLSINKIIYPITVLSLGNPHCAIFVDSFPDRIEWHQVGREIESHPFFPNRTNIEFIRKLSKKEIEVIFWERGVGETLSSGSGACAAAVASILKNLTEKKVKVRTSMGHLTVEWEKEKVYQTGPAEIVFKGNFI</sequence>
<dbReference type="HAMAP" id="MF_00197">
    <property type="entry name" value="DAP_epimerase"/>
    <property type="match status" value="1"/>
</dbReference>
<evidence type="ECO:0000256" key="2">
    <source>
        <dbReference type="ARBA" id="ARBA00023235"/>
    </source>
</evidence>
<dbReference type="Gene3D" id="3.10.310.10">
    <property type="entry name" value="Diaminopimelate Epimerase, Chain A, domain 1"/>
    <property type="match status" value="2"/>
</dbReference>
<evidence type="ECO:0000256" key="1">
    <source>
        <dbReference type="ARBA" id="ARBA00010219"/>
    </source>
</evidence>
<proteinExistence type="inferred from homology"/>
<feature type="non-terminal residue" evidence="3">
    <location>
        <position position="280"/>
    </location>
</feature>
<dbReference type="EMBL" id="LAZR01001828">
    <property type="protein sequence ID" value="KKN38438.1"/>
    <property type="molecule type" value="Genomic_DNA"/>
</dbReference>
<evidence type="ECO:0000313" key="3">
    <source>
        <dbReference type="EMBL" id="KKN38438.1"/>
    </source>
</evidence>
<reference evidence="3" key="1">
    <citation type="journal article" date="2015" name="Nature">
        <title>Complex archaea that bridge the gap between prokaryotes and eukaryotes.</title>
        <authorList>
            <person name="Spang A."/>
            <person name="Saw J.H."/>
            <person name="Jorgensen S.L."/>
            <person name="Zaremba-Niedzwiedzka K."/>
            <person name="Martijn J."/>
            <person name="Lind A.E."/>
            <person name="van Eijk R."/>
            <person name="Schleper C."/>
            <person name="Guy L."/>
            <person name="Ettema T.J."/>
        </authorList>
    </citation>
    <scope>NUCLEOTIDE SEQUENCE</scope>
</reference>
<gene>
    <name evidence="3" type="ORF">LCGC14_0753370</name>
</gene>